<dbReference type="EMBL" id="QGLT01000002">
    <property type="protein sequence ID" value="PXZ00729.1"/>
    <property type="molecule type" value="Genomic_DNA"/>
</dbReference>
<gene>
    <name evidence="2" type="ORF">DK869_04860</name>
</gene>
<organism evidence="2 3">
    <name type="scientific">Commensalibacter melissae</name>
    <dbReference type="NCBI Taxonomy" id="2070537"/>
    <lineage>
        <taxon>Bacteria</taxon>
        <taxon>Pseudomonadati</taxon>
        <taxon>Pseudomonadota</taxon>
        <taxon>Alphaproteobacteria</taxon>
        <taxon>Acetobacterales</taxon>
        <taxon>Acetobacteraceae</taxon>
    </lineage>
</organism>
<feature type="domain" description="DUF2726" evidence="1">
    <location>
        <begin position="90"/>
        <end position="192"/>
    </location>
</feature>
<keyword evidence="3" id="KW-1185">Reference proteome</keyword>
<dbReference type="Proteomes" id="UP000247565">
    <property type="component" value="Unassembled WGS sequence"/>
</dbReference>
<name>A0A318MXJ5_9PROT</name>
<reference evidence="2 3" key="1">
    <citation type="submission" date="2018-05" db="EMBL/GenBank/DDBJ databases">
        <title>Reference genomes for bee gut microbiota database.</title>
        <authorList>
            <person name="Ellegaard K.M."/>
        </authorList>
    </citation>
    <scope>NUCLEOTIDE SEQUENCE [LARGE SCALE GENOMIC DNA]</scope>
    <source>
        <strain evidence="2 3">ESL0284</strain>
    </source>
</reference>
<dbReference type="Pfam" id="PF10881">
    <property type="entry name" value="DUF2726"/>
    <property type="match status" value="1"/>
</dbReference>
<proteinExistence type="predicted"/>
<dbReference type="OrthoDB" id="5679025at2"/>
<evidence type="ECO:0000259" key="1">
    <source>
        <dbReference type="Pfam" id="PF10881"/>
    </source>
</evidence>
<sequence length="214" mass="25461">MLAFLLICTLIYFSAFFYFLGKNQVPLKKGFTFLSSRKNKNHINYKNCKHELFSADDFIYKRYAEQNTNINRCNLYPVIPVNFESIFIFNCLQMWLIDKRLHWYIGFEVSMGAFIKTDSSLPQEIQDQAFWAYNNKRVDFLLVNCFGTPKLVIEYHGSGHNLSRDAEDRMKIKRAILYKAAIPLFEISYTMSKNEIIYWLNQFYKEHIKSDERG</sequence>
<comment type="caution">
    <text evidence="2">The sequence shown here is derived from an EMBL/GenBank/DDBJ whole genome shotgun (WGS) entry which is preliminary data.</text>
</comment>
<protein>
    <recommendedName>
        <fullName evidence="1">DUF2726 domain-containing protein</fullName>
    </recommendedName>
</protein>
<evidence type="ECO:0000313" key="2">
    <source>
        <dbReference type="EMBL" id="PXZ00729.1"/>
    </source>
</evidence>
<accession>A0A318MXJ5</accession>
<dbReference type="InterPro" id="IPR024402">
    <property type="entry name" value="DUF2726"/>
</dbReference>
<evidence type="ECO:0000313" key="3">
    <source>
        <dbReference type="Proteomes" id="UP000247565"/>
    </source>
</evidence>
<dbReference type="AlphaFoldDB" id="A0A318MXJ5"/>